<gene>
    <name evidence="1" type="ORF">SCALOS_LOCUS8949</name>
</gene>
<organism evidence="1 2">
    <name type="scientific">Scutellospora calospora</name>
    <dbReference type="NCBI Taxonomy" id="85575"/>
    <lineage>
        <taxon>Eukaryota</taxon>
        <taxon>Fungi</taxon>
        <taxon>Fungi incertae sedis</taxon>
        <taxon>Mucoromycota</taxon>
        <taxon>Glomeromycotina</taxon>
        <taxon>Glomeromycetes</taxon>
        <taxon>Diversisporales</taxon>
        <taxon>Gigasporaceae</taxon>
        <taxon>Scutellospora</taxon>
    </lineage>
</organism>
<accession>A0ACA9NI02</accession>
<evidence type="ECO:0000313" key="2">
    <source>
        <dbReference type="Proteomes" id="UP000789860"/>
    </source>
</evidence>
<dbReference type="Proteomes" id="UP000789860">
    <property type="component" value="Unassembled WGS sequence"/>
</dbReference>
<keyword evidence="2" id="KW-1185">Reference proteome</keyword>
<proteinExistence type="predicted"/>
<reference evidence="1" key="1">
    <citation type="submission" date="2021-06" db="EMBL/GenBank/DDBJ databases">
        <authorList>
            <person name="Kallberg Y."/>
            <person name="Tangrot J."/>
            <person name="Rosling A."/>
        </authorList>
    </citation>
    <scope>NUCLEOTIDE SEQUENCE</scope>
    <source>
        <strain evidence="1">AU212A</strain>
    </source>
</reference>
<protein>
    <submittedName>
        <fullName evidence="1">909_t:CDS:1</fullName>
    </submittedName>
</protein>
<evidence type="ECO:0000313" key="1">
    <source>
        <dbReference type="EMBL" id="CAG8658686.1"/>
    </source>
</evidence>
<feature type="non-terminal residue" evidence="1">
    <location>
        <position position="1"/>
    </location>
</feature>
<feature type="non-terminal residue" evidence="1">
    <location>
        <position position="244"/>
    </location>
</feature>
<sequence length="244" mass="27770">ELLQKQLVVSLQQEDNGKSMDQLLILRAVSNGKGKKRFVETWKLGALVNILDVTDIHGEFYTDGDFGGLYWSKDEQKAVYIAEQKELDDSDDRKFDYIQSYGERFSNKCIPLIVVFNVSTNEAKVLPKFDKIDPGQVQFGSEDKSLILIGYYNEPRRFGIAACINRVTGIYQCQLDGSNLEHLSNYVEHARSRLNLSGNSLSNFSSRKNCLIVPIVRFPSLSFHNNFPGIYRENIPLKAFITID</sequence>
<name>A0ACA9NI02_9GLOM</name>
<dbReference type="EMBL" id="CAJVPM010025624">
    <property type="protein sequence ID" value="CAG8658686.1"/>
    <property type="molecule type" value="Genomic_DNA"/>
</dbReference>
<comment type="caution">
    <text evidence="1">The sequence shown here is derived from an EMBL/GenBank/DDBJ whole genome shotgun (WGS) entry which is preliminary data.</text>
</comment>